<evidence type="ECO:0000313" key="3">
    <source>
        <dbReference type="EMBL" id="KAK1597399.1"/>
    </source>
</evidence>
<feature type="compositionally biased region" description="Low complexity" evidence="1">
    <location>
        <begin position="26"/>
        <end position="38"/>
    </location>
</feature>
<feature type="region of interest" description="Disordered" evidence="1">
    <location>
        <begin position="26"/>
        <end position="53"/>
    </location>
</feature>
<dbReference type="EMBL" id="JAHLJV010000008">
    <property type="protein sequence ID" value="KAK1597399.1"/>
    <property type="molecule type" value="Genomic_DNA"/>
</dbReference>
<dbReference type="Proteomes" id="UP001230504">
    <property type="component" value="Unassembled WGS sequence"/>
</dbReference>
<organism evidence="3 4">
    <name type="scientific">Colletotrichum navitas</name>
    <dbReference type="NCBI Taxonomy" id="681940"/>
    <lineage>
        <taxon>Eukaryota</taxon>
        <taxon>Fungi</taxon>
        <taxon>Dikarya</taxon>
        <taxon>Ascomycota</taxon>
        <taxon>Pezizomycotina</taxon>
        <taxon>Sordariomycetes</taxon>
        <taxon>Hypocreomycetidae</taxon>
        <taxon>Glomerellales</taxon>
        <taxon>Glomerellaceae</taxon>
        <taxon>Colletotrichum</taxon>
        <taxon>Colletotrichum graminicola species complex</taxon>
    </lineage>
</organism>
<protein>
    <submittedName>
        <fullName evidence="3">Uncharacterized protein</fullName>
    </submittedName>
</protein>
<name>A0AAD8Q847_9PEZI</name>
<feature type="transmembrane region" description="Helical" evidence="2">
    <location>
        <begin position="63"/>
        <end position="83"/>
    </location>
</feature>
<comment type="caution">
    <text evidence="3">The sequence shown here is derived from an EMBL/GenBank/DDBJ whole genome shotgun (WGS) entry which is preliminary data.</text>
</comment>
<reference evidence="3" key="1">
    <citation type="submission" date="2021-06" db="EMBL/GenBank/DDBJ databases">
        <title>Comparative genomics, transcriptomics and evolutionary studies reveal genomic signatures of adaptation to plant cell wall in hemibiotrophic fungi.</title>
        <authorList>
            <consortium name="DOE Joint Genome Institute"/>
            <person name="Baroncelli R."/>
            <person name="Diaz J.F."/>
            <person name="Benocci T."/>
            <person name="Peng M."/>
            <person name="Battaglia E."/>
            <person name="Haridas S."/>
            <person name="Andreopoulos W."/>
            <person name="Labutti K."/>
            <person name="Pangilinan J."/>
            <person name="Floch G.L."/>
            <person name="Makela M.R."/>
            <person name="Henrissat B."/>
            <person name="Grigoriev I.V."/>
            <person name="Crouch J.A."/>
            <person name="De Vries R.P."/>
            <person name="Sukno S.A."/>
            <person name="Thon M.R."/>
        </authorList>
    </citation>
    <scope>NUCLEOTIDE SEQUENCE</scope>
    <source>
        <strain evidence="3">CBS 125086</strain>
    </source>
</reference>
<dbReference type="RefSeq" id="XP_060418189.1">
    <property type="nucleotide sequence ID" value="XM_060556942.1"/>
</dbReference>
<dbReference type="AlphaFoldDB" id="A0AAD8Q847"/>
<feature type="transmembrane region" description="Helical" evidence="2">
    <location>
        <begin position="7"/>
        <end position="25"/>
    </location>
</feature>
<accession>A0AAD8Q847</accession>
<proteinExistence type="predicted"/>
<keyword evidence="2" id="KW-0812">Transmembrane</keyword>
<evidence type="ECO:0000256" key="1">
    <source>
        <dbReference type="SAM" id="MobiDB-lite"/>
    </source>
</evidence>
<dbReference type="GeneID" id="85441182"/>
<evidence type="ECO:0000313" key="4">
    <source>
        <dbReference type="Proteomes" id="UP001230504"/>
    </source>
</evidence>
<keyword evidence="4" id="KW-1185">Reference proteome</keyword>
<keyword evidence="2" id="KW-1133">Transmembrane helix</keyword>
<gene>
    <name evidence="3" type="ORF">LY79DRAFT_541540</name>
</gene>
<keyword evidence="2" id="KW-0472">Membrane</keyword>
<sequence length="117" mass="13132">MRQWYVLMVHSYVVLILIVFQTVGVSSPPSGTGSRGPVCAGSRRESSESTGVSTSHFRMSPSFFLYMYVSLRCWTVVIGLASSRHQHMVGRTRSVGVMIVRRREPRTRGQARALEKV</sequence>
<evidence type="ECO:0000256" key="2">
    <source>
        <dbReference type="SAM" id="Phobius"/>
    </source>
</evidence>